<dbReference type="KEGG" id="crq:GCK72_018341"/>
<dbReference type="EMBL" id="WUAV01000005">
    <property type="protein sequence ID" value="KAF1751787.1"/>
    <property type="molecule type" value="Genomic_DNA"/>
</dbReference>
<dbReference type="AlphaFoldDB" id="A0A6A5G9J7"/>
<feature type="region of interest" description="Disordered" evidence="1">
    <location>
        <begin position="59"/>
        <end position="82"/>
    </location>
</feature>
<feature type="compositionally biased region" description="Basic and acidic residues" evidence="1">
    <location>
        <begin position="71"/>
        <end position="82"/>
    </location>
</feature>
<evidence type="ECO:0000313" key="3">
    <source>
        <dbReference type="Proteomes" id="UP000483820"/>
    </source>
</evidence>
<dbReference type="RefSeq" id="XP_053581410.1">
    <property type="nucleotide sequence ID" value="XM_053732497.1"/>
</dbReference>
<gene>
    <name evidence="2" type="ORF">GCK72_018341</name>
</gene>
<dbReference type="CTD" id="78776662"/>
<name>A0A6A5G9J7_CAERE</name>
<reference evidence="2 3" key="1">
    <citation type="submission" date="2019-12" db="EMBL/GenBank/DDBJ databases">
        <title>Chromosome-level assembly of the Caenorhabditis remanei genome.</title>
        <authorList>
            <person name="Teterina A.A."/>
            <person name="Willis J.H."/>
            <person name="Phillips P.C."/>
        </authorList>
    </citation>
    <scope>NUCLEOTIDE SEQUENCE [LARGE SCALE GENOMIC DNA]</scope>
    <source>
        <strain evidence="2 3">PX506</strain>
        <tissue evidence="2">Whole organism</tissue>
    </source>
</reference>
<accession>A0A6A5G9J7</accession>
<evidence type="ECO:0000313" key="2">
    <source>
        <dbReference type="EMBL" id="KAF1751787.1"/>
    </source>
</evidence>
<protein>
    <submittedName>
        <fullName evidence="2">Uncharacterized protein</fullName>
    </submittedName>
</protein>
<comment type="caution">
    <text evidence="2">The sequence shown here is derived from an EMBL/GenBank/DDBJ whole genome shotgun (WGS) entry which is preliminary data.</text>
</comment>
<dbReference type="Proteomes" id="UP000483820">
    <property type="component" value="Chromosome V"/>
</dbReference>
<organism evidence="2 3">
    <name type="scientific">Caenorhabditis remanei</name>
    <name type="common">Caenorhabditis vulgaris</name>
    <dbReference type="NCBI Taxonomy" id="31234"/>
    <lineage>
        <taxon>Eukaryota</taxon>
        <taxon>Metazoa</taxon>
        <taxon>Ecdysozoa</taxon>
        <taxon>Nematoda</taxon>
        <taxon>Chromadorea</taxon>
        <taxon>Rhabditida</taxon>
        <taxon>Rhabditina</taxon>
        <taxon>Rhabditomorpha</taxon>
        <taxon>Rhabditoidea</taxon>
        <taxon>Rhabditidae</taxon>
        <taxon>Peloderinae</taxon>
        <taxon>Caenorhabditis</taxon>
    </lineage>
</organism>
<sequence length="123" mass="13653">MVDSEDGAVNILLLNLAEVISFSCEWSWFLVTDNNVVGSGDLLLEGLEGLSDGFLGVLKEKPPPPPPPADGNKKAVATDKPRNKNYQMERIYLALSPNKKEKKREMRCHVEASWSIFYTAVMA</sequence>
<proteinExistence type="predicted"/>
<dbReference type="GeneID" id="78776662"/>
<evidence type="ECO:0000256" key="1">
    <source>
        <dbReference type="SAM" id="MobiDB-lite"/>
    </source>
</evidence>